<reference evidence="1" key="1">
    <citation type="submission" date="2021-03" db="EMBL/GenBank/DDBJ databases">
        <title>Draft genome sequence of rust myrtle Austropuccinia psidii MF-1, a brazilian biotype.</title>
        <authorList>
            <person name="Quecine M.C."/>
            <person name="Pachon D.M.R."/>
            <person name="Bonatelli M.L."/>
            <person name="Correr F.H."/>
            <person name="Franceschini L.M."/>
            <person name="Leite T.F."/>
            <person name="Margarido G.R.A."/>
            <person name="Almeida C.A."/>
            <person name="Ferrarezi J.A."/>
            <person name="Labate C.A."/>
        </authorList>
    </citation>
    <scope>NUCLEOTIDE SEQUENCE</scope>
    <source>
        <strain evidence="1">MF-1</strain>
    </source>
</reference>
<accession>A0A9Q3GLX4</accession>
<name>A0A9Q3GLX4_9BASI</name>
<protein>
    <submittedName>
        <fullName evidence="1">Uncharacterized protein</fullName>
    </submittedName>
</protein>
<keyword evidence="2" id="KW-1185">Reference proteome</keyword>
<dbReference type="Proteomes" id="UP000765509">
    <property type="component" value="Unassembled WGS sequence"/>
</dbReference>
<evidence type="ECO:0000313" key="2">
    <source>
        <dbReference type="Proteomes" id="UP000765509"/>
    </source>
</evidence>
<proteinExistence type="predicted"/>
<sequence length="139" mass="15570">MKPDFREGDKALVSTLKINNLKGPKKMRTSFVGTFTIIKLIGENAVQAILPDKGGKIPLQEEEPHLTLNSGSGGFPGPLHRIIKAREIRLNGKDERKSLVRFNNETADKDKWLAEDGIPDGNLNLRRLRASGRTEQYHQ</sequence>
<dbReference type="AlphaFoldDB" id="A0A9Q3GLX4"/>
<comment type="caution">
    <text evidence="1">The sequence shown here is derived from an EMBL/GenBank/DDBJ whole genome shotgun (WGS) entry which is preliminary data.</text>
</comment>
<dbReference type="EMBL" id="AVOT02002861">
    <property type="protein sequence ID" value="MBW0471789.1"/>
    <property type="molecule type" value="Genomic_DNA"/>
</dbReference>
<gene>
    <name evidence="1" type="ORF">O181_011504</name>
</gene>
<dbReference type="OrthoDB" id="4360000at2759"/>
<evidence type="ECO:0000313" key="1">
    <source>
        <dbReference type="EMBL" id="MBW0471789.1"/>
    </source>
</evidence>
<organism evidence="1 2">
    <name type="scientific">Austropuccinia psidii MF-1</name>
    <dbReference type="NCBI Taxonomy" id="1389203"/>
    <lineage>
        <taxon>Eukaryota</taxon>
        <taxon>Fungi</taxon>
        <taxon>Dikarya</taxon>
        <taxon>Basidiomycota</taxon>
        <taxon>Pucciniomycotina</taxon>
        <taxon>Pucciniomycetes</taxon>
        <taxon>Pucciniales</taxon>
        <taxon>Sphaerophragmiaceae</taxon>
        <taxon>Austropuccinia</taxon>
    </lineage>
</organism>